<feature type="region of interest" description="Disordered" evidence="1">
    <location>
        <begin position="292"/>
        <end position="325"/>
    </location>
</feature>
<evidence type="ECO:0000313" key="4">
    <source>
        <dbReference type="EMBL" id="KAG9441287.1"/>
    </source>
</evidence>
<dbReference type="Pfam" id="PF12552">
    <property type="entry name" value="DUF3741"/>
    <property type="match status" value="1"/>
</dbReference>
<keyword evidence="5" id="KW-1185">Reference proteome</keyword>
<feature type="compositionally biased region" description="Polar residues" evidence="1">
    <location>
        <begin position="482"/>
        <end position="493"/>
    </location>
</feature>
<protein>
    <recommendedName>
        <fullName evidence="6">DUF4378 domain-containing protein</fullName>
    </recommendedName>
</protein>
<organism evidence="4 5">
    <name type="scientific">Aristolochia fimbriata</name>
    <name type="common">White veined hardy Dutchman's pipe vine</name>
    <dbReference type="NCBI Taxonomy" id="158543"/>
    <lineage>
        <taxon>Eukaryota</taxon>
        <taxon>Viridiplantae</taxon>
        <taxon>Streptophyta</taxon>
        <taxon>Embryophyta</taxon>
        <taxon>Tracheophyta</taxon>
        <taxon>Spermatophyta</taxon>
        <taxon>Magnoliopsida</taxon>
        <taxon>Magnoliidae</taxon>
        <taxon>Piperales</taxon>
        <taxon>Aristolochiaceae</taxon>
        <taxon>Aristolochia</taxon>
    </lineage>
</organism>
<dbReference type="PANTHER" id="PTHR47212:SF4">
    <property type="entry name" value="ADHESIN-LIKE PROTEIN, PUTATIVE (DUF3741)-RELATED"/>
    <property type="match status" value="1"/>
</dbReference>
<dbReference type="AlphaFoldDB" id="A0AAV7E0D4"/>
<dbReference type="Proteomes" id="UP000825729">
    <property type="component" value="Unassembled WGS sequence"/>
</dbReference>
<feature type="region of interest" description="Disordered" evidence="1">
    <location>
        <begin position="366"/>
        <end position="413"/>
    </location>
</feature>
<feature type="compositionally biased region" description="Basic residues" evidence="1">
    <location>
        <begin position="296"/>
        <end position="306"/>
    </location>
</feature>
<evidence type="ECO:0000259" key="3">
    <source>
        <dbReference type="Pfam" id="PF14309"/>
    </source>
</evidence>
<dbReference type="InterPro" id="IPR025486">
    <property type="entry name" value="DUF4378"/>
</dbReference>
<evidence type="ECO:0000313" key="5">
    <source>
        <dbReference type="Proteomes" id="UP000825729"/>
    </source>
</evidence>
<gene>
    <name evidence="4" type="ORF">H6P81_017141</name>
</gene>
<dbReference type="Pfam" id="PF14309">
    <property type="entry name" value="DUF4378"/>
    <property type="match status" value="1"/>
</dbReference>
<dbReference type="PANTHER" id="PTHR47212">
    <property type="entry name" value="ADHESIN-LIKE PROTEIN, PUTATIVE (DUF3741)-RELATED"/>
    <property type="match status" value="1"/>
</dbReference>
<comment type="caution">
    <text evidence="4">The sequence shown here is derived from an EMBL/GenBank/DDBJ whole genome shotgun (WGS) entry which is preliminary data.</text>
</comment>
<dbReference type="EMBL" id="JAINDJ010000007">
    <property type="protein sequence ID" value="KAG9441287.1"/>
    <property type="molecule type" value="Genomic_DNA"/>
</dbReference>
<feature type="domain" description="DUF4378" evidence="3">
    <location>
        <begin position="698"/>
        <end position="845"/>
    </location>
</feature>
<feature type="region of interest" description="Disordered" evidence="1">
    <location>
        <begin position="457"/>
        <end position="525"/>
    </location>
</feature>
<feature type="compositionally biased region" description="Low complexity" evidence="1">
    <location>
        <begin position="372"/>
        <end position="387"/>
    </location>
</feature>
<feature type="compositionally biased region" description="Basic and acidic residues" evidence="1">
    <location>
        <begin position="388"/>
        <end position="407"/>
    </location>
</feature>
<evidence type="ECO:0000259" key="2">
    <source>
        <dbReference type="Pfam" id="PF12552"/>
    </source>
</evidence>
<feature type="compositionally biased region" description="Basic and acidic residues" evidence="1">
    <location>
        <begin position="508"/>
        <end position="524"/>
    </location>
</feature>
<reference evidence="4 5" key="1">
    <citation type="submission" date="2021-07" db="EMBL/GenBank/DDBJ databases">
        <title>The Aristolochia fimbriata genome: insights into angiosperm evolution, floral development and chemical biosynthesis.</title>
        <authorList>
            <person name="Jiao Y."/>
        </authorList>
    </citation>
    <scope>NUCLEOTIDE SEQUENCE [LARGE SCALE GENOMIC DNA]</scope>
    <source>
        <strain evidence="4">IBCAS-2021</strain>
        <tissue evidence="4">Leaf</tissue>
    </source>
</reference>
<sequence length="852" mass="96630">MAKGSHKRLSRSERDHLGCISGLISIFDFRQGRSTRRLISDRRRGNDKPPLDVSHQRGTLDCPTGCNQQHAEDNTCIHTLMVGNEGRRKNIELGKTSVKTLMDEELTKVQKSKKRFPNPVLEQIRQDLEMQGSFENGTMQSNSTSRLDSHTSKIEIFPLVEELCSLNAHDIDIATYQKIKQLGRKHSALEEKFGEALKAFLNQKFTEAKQHNRDGVHRSNDLTDALDILNANKELFLKLLQDPNSPLMKHIEDLRTAQSEKLTKIESCKVLGSQIADKECHSGEALERHDRLQNQGRHHKFFRRKDKSRDKTPPKTNDVNGDTSNTIVILKPSQSPQQSHFSLGDIKRKLQSTIGESRKERHWIFKDRISHKSQASTTSSKSSNPSETTHEIPRGCRTIEKRGKTKESMLQQKESSIYKEAKKHLADMLSSGDEAEDFTVTQVPRPLERILSSAEYYSSSPRFSPGRSIKSSPRPEPAGSSLKDNSICTTGHTTPVKKELPANHSGSPRHDTEDSHEPEAELEKPNLISEFEGTKVDDTTEQDESVENHFILEEDMKIEEMTEVVCVEDNVSRELHSFTEIEIESYEENSTGHSIQISSEEKTQLLQVPESFSAGPIIICNNQTADNLYDKPDRPSPVSVLEPPFSDDDVSPSDIIAQNGESIQPRRLCLEEHEDSAETSLDQEICLRTSTRNSDSNFEYVKKVIEASGLSCDELKGSCPFSDPPLNPSLFDEVEAPNRLFSDDQKLLFDCVNEVLTKIYERYFGHSPWISFVKTETRPIPRGKNFLREVLEGIDECLLPPGPRTLDQLVGKDMAKDKTWMDVRLHAEEICFEIEDAIFDKIMEESILELWD</sequence>
<dbReference type="InterPro" id="IPR022212">
    <property type="entry name" value="DUF3741"/>
</dbReference>
<name>A0AAV7E0D4_ARIFI</name>
<evidence type="ECO:0000256" key="1">
    <source>
        <dbReference type="SAM" id="MobiDB-lite"/>
    </source>
</evidence>
<evidence type="ECO:0008006" key="6">
    <source>
        <dbReference type="Google" id="ProtNLM"/>
    </source>
</evidence>
<feature type="compositionally biased region" description="Polar residues" evidence="1">
    <location>
        <begin position="314"/>
        <end position="325"/>
    </location>
</feature>
<proteinExistence type="predicted"/>
<feature type="domain" description="DUF3741" evidence="2">
    <location>
        <begin position="202"/>
        <end position="245"/>
    </location>
</feature>
<accession>A0AAV7E0D4</accession>